<dbReference type="EMBL" id="JAFIMR010000014">
    <property type="protein sequence ID" value="KAI1870097.1"/>
    <property type="molecule type" value="Genomic_DNA"/>
</dbReference>
<evidence type="ECO:0000256" key="2">
    <source>
        <dbReference type="ARBA" id="ARBA00022801"/>
    </source>
</evidence>
<evidence type="ECO:0000256" key="1">
    <source>
        <dbReference type="ARBA" id="ARBA00010088"/>
    </source>
</evidence>
<dbReference type="Gene3D" id="3.40.50.1820">
    <property type="entry name" value="alpha/beta hydrolase"/>
    <property type="match status" value="1"/>
</dbReference>
<evidence type="ECO:0008006" key="5">
    <source>
        <dbReference type="Google" id="ProtNLM"/>
    </source>
</evidence>
<dbReference type="InterPro" id="IPR029058">
    <property type="entry name" value="AB_hydrolase_fold"/>
</dbReference>
<organism evidence="3 4">
    <name type="scientific">Neoarthrinium moseri</name>
    <dbReference type="NCBI Taxonomy" id="1658444"/>
    <lineage>
        <taxon>Eukaryota</taxon>
        <taxon>Fungi</taxon>
        <taxon>Dikarya</taxon>
        <taxon>Ascomycota</taxon>
        <taxon>Pezizomycotina</taxon>
        <taxon>Sordariomycetes</taxon>
        <taxon>Xylariomycetidae</taxon>
        <taxon>Amphisphaeriales</taxon>
        <taxon>Apiosporaceae</taxon>
        <taxon>Neoarthrinium</taxon>
    </lineage>
</organism>
<dbReference type="Proteomes" id="UP000829685">
    <property type="component" value="Unassembled WGS sequence"/>
</dbReference>
<comment type="similarity">
    <text evidence="1">Belongs to the peptidase S33 family.</text>
</comment>
<protein>
    <recommendedName>
        <fullName evidence="5">AB hydrolase-1 domain-containing protein</fullName>
    </recommendedName>
</protein>
<evidence type="ECO:0000313" key="3">
    <source>
        <dbReference type="EMBL" id="KAI1870097.1"/>
    </source>
</evidence>
<sequence length="541" mass="61374">MGSLANTTGITPAQLLSVETYTDAQSKTNPYFWIVTAKLRTRLDHRPWSPQFSDLFLTLKAKIVLGFKDKESLLYDPNELRILLARRIRTRVYLCGGPGDQNPPDRNPEFNRRYVEAGESIVFLDYRGTGGSVQVTNAAGDLDQDCMRFMRLLRPQDHAADGKTALADDNVDRLTGFLKLCRQDSIIRDLEAIRLALLPLGQRWHIFGQSYGGWLSLTYLSLCPKGLADSTITAGLAPITVSVDTTYRALFKVVIGRNDLYYTTYPEDVKRVKTITLHLLSQETPSDTGIELPRGGLLTAQRFLSLGRVLGNRARFAQVHNLIKAMSRDLETSSPLTLDSLANFERVDTWKFDERPVYALLHEAMYCRQGEVSNWSAERVSMEFPQYTWVARDEISGRNWREALIKNCARDAPKVYFSGEMVYPFHFRTYRALRPLVEVADRLAKHRWDEQTYSARQLRANQVPVYAVSYTSDMHVHPRLSEETATCVAGIEHEVLNVANGKLLEHGSVRSHTAEVMGKIDGLRAGYWSRRGQMDPTGNTW</sequence>
<keyword evidence="4" id="KW-1185">Reference proteome</keyword>
<proteinExistence type="inferred from homology"/>
<gene>
    <name evidence="3" type="ORF">JX265_006267</name>
</gene>
<dbReference type="PANTHER" id="PTHR43248">
    <property type="entry name" value="2-SUCCINYL-6-HYDROXY-2,4-CYCLOHEXADIENE-1-CARBOXYLATE SYNTHASE"/>
    <property type="match status" value="1"/>
</dbReference>
<evidence type="ECO:0000313" key="4">
    <source>
        <dbReference type="Proteomes" id="UP000829685"/>
    </source>
</evidence>
<reference evidence="3" key="1">
    <citation type="submission" date="2021-03" db="EMBL/GenBank/DDBJ databases">
        <title>Revisited historic fungal species revealed as producer of novel bioactive compounds through whole genome sequencing and comparative genomics.</title>
        <authorList>
            <person name="Vignolle G.A."/>
            <person name="Hochenegger N."/>
            <person name="Mach R.L."/>
            <person name="Mach-Aigner A.R."/>
            <person name="Javad Rahimi M."/>
            <person name="Salim K.A."/>
            <person name="Chan C.M."/>
            <person name="Lim L.B.L."/>
            <person name="Cai F."/>
            <person name="Druzhinina I.S."/>
            <person name="U'Ren J.M."/>
            <person name="Derntl C."/>
        </authorList>
    </citation>
    <scope>NUCLEOTIDE SEQUENCE</scope>
    <source>
        <strain evidence="3">TUCIM 5799</strain>
    </source>
</reference>
<accession>A0A9Q0AQG6</accession>
<dbReference type="SUPFAM" id="SSF53474">
    <property type="entry name" value="alpha/beta-Hydrolases"/>
    <property type="match status" value="1"/>
</dbReference>
<dbReference type="GO" id="GO:0016787">
    <property type="term" value="F:hydrolase activity"/>
    <property type="evidence" value="ECO:0007669"/>
    <property type="project" value="UniProtKB-KW"/>
</dbReference>
<dbReference type="InterPro" id="IPR051601">
    <property type="entry name" value="Serine_prot/Carboxylest_S33"/>
</dbReference>
<dbReference type="PANTHER" id="PTHR43248:SF2">
    <property type="entry name" value="PROLYL AMINOPEPTIDASE"/>
    <property type="match status" value="1"/>
</dbReference>
<keyword evidence="2" id="KW-0378">Hydrolase</keyword>
<comment type="caution">
    <text evidence="3">The sequence shown here is derived from an EMBL/GenBank/DDBJ whole genome shotgun (WGS) entry which is preliminary data.</text>
</comment>
<dbReference type="AlphaFoldDB" id="A0A9Q0AQG6"/>
<name>A0A9Q0AQG6_9PEZI</name>